<keyword evidence="1" id="KW-0418">Kinase</keyword>
<keyword evidence="1" id="KW-0723">Serine/threonine-protein kinase</keyword>
<evidence type="ECO:0000259" key="3">
    <source>
        <dbReference type="Pfam" id="PF13581"/>
    </source>
</evidence>
<dbReference type="Proteomes" id="UP000660745">
    <property type="component" value="Unassembled WGS sequence"/>
</dbReference>
<comment type="caution">
    <text evidence="4">The sequence shown here is derived from an EMBL/GenBank/DDBJ whole genome shotgun (WGS) entry which is preliminary data.</text>
</comment>
<proteinExistence type="predicted"/>
<protein>
    <recommendedName>
        <fullName evidence="3">Histidine kinase/HSP90-like ATPase domain-containing protein</fullName>
    </recommendedName>
</protein>
<evidence type="ECO:0000256" key="2">
    <source>
        <dbReference type="SAM" id="MobiDB-lite"/>
    </source>
</evidence>
<feature type="compositionally biased region" description="Low complexity" evidence="2">
    <location>
        <begin position="165"/>
        <end position="174"/>
    </location>
</feature>
<organism evidence="4 5">
    <name type="scientific">Nonomuraea glycinis</name>
    <dbReference type="NCBI Taxonomy" id="2047744"/>
    <lineage>
        <taxon>Bacteria</taxon>
        <taxon>Bacillati</taxon>
        <taxon>Actinomycetota</taxon>
        <taxon>Actinomycetes</taxon>
        <taxon>Streptosporangiales</taxon>
        <taxon>Streptosporangiaceae</taxon>
        <taxon>Nonomuraea</taxon>
    </lineage>
</organism>
<dbReference type="Gene3D" id="3.30.565.10">
    <property type="entry name" value="Histidine kinase-like ATPase, C-terminal domain"/>
    <property type="match status" value="1"/>
</dbReference>
<dbReference type="EMBL" id="BMNK01000018">
    <property type="protein sequence ID" value="GGP15261.1"/>
    <property type="molecule type" value="Genomic_DNA"/>
</dbReference>
<dbReference type="InterPro" id="IPR003594">
    <property type="entry name" value="HATPase_dom"/>
</dbReference>
<feature type="domain" description="Histidine kinase/HSP90-like ATPase" evidence="3">
    <location>
        <begin position="21"/>
        <end position="138"/>
    </location>
</feature>
<sequence>MINMTALDMRAIGEMRFPGYPEILSDVRIYVARWLVIGLPEAAEADELLDNVRLLATELAANAIKHTISGRWRKGSFRVRMWLGAEQVRVEVMDQGWWSGPRLRDDPDETSGRGLHILAAVATQWGVKRRWLGRTVWFELPIQFPPAEHPADLESPSWPGSLPPSAAATSTTST</sequence>
<dbReference type="SUPFAM" id="SSF55874">
    <property type="entry name" value="ATPase domain of HSP90 chaperone/DNA topoisomerase II/histidine kinase"/>
    <property type="match status" value="1"/>
</dbReference>
<dbReference type="Pfam" id="PF13581">
    <property type="entry name" value="HATPase_c_2"/>
    <property type="match status" value="1"/>
</dbReference>
<dbReference type="InterPro" id="IPR050267">
    <property type="entry name" value="Anti-sigma-factor_SerPK"/>
</dbReference>
<dbReference type="PANTHER" id="PTHR35526:SF3">
    <property type="entry name" value="ANTI-SIGMA-F FACTOR RSBW"/>
    <property type="match status" value="1"/>
</dbReference>
<evidence type="ECO:0000313" key="5">
    <source>
        <dbReference type="Proteomes" id="UP000660745"/>
    </source>
</evidence>
<accession>A0A918AFQ3</accession>
<dbReference type="CDD" id="cd16936">
    <property type="entry name" value="HATPase_RsbW-like"/>
    <property type="match status" value="1"/>
</dbReference>
<reference evidence="4" key="2">
    <citation type="submission" date="2020-09" db="EMBL/GenBank/DDBJ databases">
        <authorList>
            <person name="Sun Q."/>
            <person name="Zhou Y."/>
        </authorList>
    </citation>
    <scope>NUCLEOTIDE SEQUENCE</scope>
    <source>
        <strain evidence="4">CGMCC 4.7430</strain>
    </source>
</reference>
<dbReference type="InterPro" id="IPR036890">
    <property type="entry name" value="HATPase_C_sf"/>
</dbReference>
<name>A0A918AFQ3_9ACTN</name>
<keyword evidence="5" id="KW-1185">Reference proteome</keyword>
<evidence type="ECO:0000256" key="1">
    <source>
        <dbReference type="ARBA" id="ARBA00022527"/>
    </source>
</evidence>
<dbReference type="GO" id="GO:0004674">
    <property type="term" value="F:protein serine/threonine kinase activity"/>
    <property type="evidence" value="ECO:0007669"/>
    <property type="project" value="UniProtKB-KW"/>
</dbReference>
<keyword evidence="1" id="KW-0808">Transferase</keyword>
<feature type="region of interest" description="Disordered" evidence="2">
    <location>
        <begin position="151"/>
        <end position="174"/>
    </location>
</feature>
<evidence type="ECO:0000313" key="4">
    <source>
        <dbReference type="EMBL" id="GGP15261.1"/>
    </source>
</evidence>
<dbReference type="PANTHER" id="PTHR35526">
    <property type="entry name" value="ANTI-SIGMA-F FACTOR RSBW-RELATED"/>
    <property type="match status" value="1"/>
</dbReference>
<gene>
    <name evidence="4" type="ORF">GCM10012278_74300</name>
</gene>
<dbReference type="AlphaFoldDB" id="A0A918AFQ3"/>
<reference evidence="4" key="1">
    <citation type="journal article" date="2014" name="Int. J. Syst. Evol. Microbiol.">
        <title>Complete genome sequence of Corynebacterium casei LMG S-19264T (=DSM 44701T), isolated from a smear-ripened cheese.</title>
        <authorList>
            <consortium name="US DOE Joint Genome Institute (JGI-PGF)"/>
            <person name="Walter F."/>
            <person name="Albersmeier A."/>
            <person name="Kalinowski J."/>
            <person name="Ruckert C."/>
        </authorList>
    </citation>
    <scope>NUCLEOTIDE SEQUENCE</scope>
    <source>
        <strain evidence="4">CGMCC 4.7430</strain>
    </source>
</reference>